<dbReference type="RefSeq" id="WP_006724003.1">
    <property type="nucleotide sequence ID" value="NZ_ALJF01000001.1"/>
</dbReference>
<dbReference type="PATRIC" id="fig|1156935.5.peg.11"/>
<reference evidence="2 3" key="1">
    <citation type="journal article" date="2012" name="J. Bacteriol.">
        <title>Draft Genome Sequence of Agrobacterium albertimagni Strain AOL15.</title>
        <authorList>
            <person name="Trimble W.L."/>
            <person name="Phung le T."/>
            <person name="Meyer F."/>
            <person name="Gilbert J.A."/>
            <person name="Silver S."/>
        </authorList>
    </citation>
    <scope>NUCLEOTIDE SEQUENCE [LARGE SCALE GENOMIC DNA]</scope>
    <source>
        <strain evidence="2 3">AOL15</strain>
    </source>
</reference>
<gene>
    <name evidence="2" type="ORF">QWE_00055</name>
</gene>
<comment type="caution">
    <text evidence="2">The sequence shown here is derived from an EMBL/GenBank/DDBJ whole genome shotgun (WGS) entry which is preliminary data.</text>
</comment>
<feature type="chain" id="PRO_5003866011" evidence="1">
    <location>
        <begin position="24"/>
        <end position="194"/>
    </location>
</feature>
<proteinExistence type="predicted"/>
<dbReference type="OrthoDB" id="6057861at2"/>
<keyword evidence="3" id="KW-1185">Reference proteome</keyword>
<accession>K2QC85</accession>
<evidence type="ECO:0000313" key="3">
    <source>
        <dbReference type="Proteomes" id="UP000007123"/>
    </source>
</evidence>
<dbReference type="Proteomes" id="UP000007123">
    <property type="component" value="Unassembled WGS sequence"/>
</dbReference>
<feature type="signal peptide" evidence="1">
    <location>
        <begin position="1"/>
        <end position="23"/>
    </location>
</feature>
<sequence length="194" mass="20991">MIRLYLAAVASFIAAIAITPVSAQSDMLGVPGPLSFMGQDYNLVWTSKPTEEYVKQAYIPAEQKVESFTDMILVEAMAGNLTPMQAAAAQIQSIEERKPGDPVVNFEVIENKARGEVILDFVVSDLKADPIVVEWNAYRYTPMAKGDGVALFAVSRRGYGEEGARAFLGGLGTMRSQILKEFAPYPAPAVSIAP</sequence>
<evidence type="ECO:0000313" key="2">
    <source>
        <dbReference type="EMBL" id="EKF61549.1"/>
    </source>
</evidence>
<organism evidence="2 3">
    <name type="scientific">Agrobacterium albertimagni AOL15</name>
    <dbReference type="NCBI Taxonomy" id="1156935"/>
    <lineage>
        <taxon>Bacteria</taxon>
        <taxon>Pseudomonadati</taxon>
        <taxon>Pseudomonadota</taxon>
        <taxon>Alphaproteobacteria</taxon>
        <taxon>Hyphomicrobiales</taxon>
        <taxon>Rhizobiaceae</taxon>
        <taxon>Rhizobium/Agrobacterium group</taxon>
        <taxon>Agrobacterium</taxon>
    </lineage>
</organism>
<protein>
    <submittedName>
        <fullName evidence="2">Uncharacterized protein</fullName>
    </submittedName>
</protein>
<evidence type="ECO:0000256" key="1">
    <source>
        <dbReference type="SAM" id="SignalP"/>
    </source>
</evidence>
<dbReference type="EMBL" id="ALJF01000001">
    <property type="protein sequence ID" value="EKF61549.1"/>
    <property type="molecule type" value="Genomic_DNA"/>
</dbReference>
<name>K2QC85_9HYPH</name>
<dbReference type="eggNOG" id="ENOG5032TCF">
    <property type="taxonomic scope" value="Bacteria"/>
</dbReference>
<dbReference type="AlphaFoldDB" id="K2QC85"/>
<keyword evidence="1" id="KW-0732">Signal</keyword>